<accession>A0A8J8P9K0</accession>
<sequence length="146" mass="15422">MYDVVLFPTDGSETATAAADHAIDMATRHDATLHALYVIDHERVSQMAPELGSDHVKDTLREEGEKATGAIADKASTAGVDTTTSLREGSAGETITSYAEDVGADAIVMGTNGRTGMDRLLMGSVAERVIQSTELPVMTVKRPADD</sequence>
<dbReference type="AlphaFoldDB" id="A0A8J8P9K0"/>
<dbReference type="Pfam" id="PF00582">
    <property type="entry name" value="Usp"/>
    <property type="match status" value="1"/>
</dbReference>
<dbReference type="PANTHER" id="PTHR46268:SF6">
    <property type="entry name" value="UNIVERSAL STRESS PROTEIN UP12"/>
    <property type="match status" value="1"/>
</dbReference>
<dbReference type="CDD" id="cd00293">
    <property type="entry name" value="USP-like"/>
    <property type="match status" value="1"/>
</dbReference>
<protein>
    <submittedName>
        <fullName evidence="3">Universal stress protein</fullName>
    </submittedName>
</protein>
<reference evidence="3" key="1">
    <citation type="submission" date="2019-02" db="EMBL/GenBank/DDBJ databases">
        <title>Halonotius sp. a new haloarchaeum isolated from saline soil.</title>
        <authorList>
            <person name="Duran-Viseras A."/>
            <person name="Sanchez-Porro C."/>
            <person name="Ventosa A."/>
        </authorList>
    </citation>
    <scope>NUCLEOTIDE SEQUENCE</scope>
    <source>
        <strain evidence="3">F15B</strain>
    </source>
</reference>
<keyword evidence="4" id="KW-1185">Reference proteome</keyword>
<dbReference type="EMBL" id="RKLU01000002">
    <property type="protein sequence ID" value="TQQ82724.1"/>
    <property type="molecule type" value="Genomic_DNA"/>
</dbReference>
<dbReference type="InterPro" id="IPR014729">
    <property type="entry name" value="Rossmann-like_a/b/a_fold"/>
</dbReference>
<feature type="domain" description="UspA" evidence="2">
    <location>
        <begin position="1"/>
        <end position="141"/>
    </location>
</feature>
<evidence type="ECO:0000313" key="3">
    <source>
        <dbReference type="EMBL" id="TQQ82724.1"/>
    </source>
</evidence>
<dbReference type="InterPro" id="IPR006016">
    <property type="entry name" value="UspA"/>
</dbReference>
<comment type="similarity">
    <text evidence="1">Belongs to the universal stress protein A family.</text>
</comment>
<dbReference type="RefSeq" id="WP_142978989.1">
    <property type="nucleotide sequence ID" value="NZ_RKLU01000002.1"/>
</dbReference>
<dbReference type="SUPFAM" id="SSF52402">
    <property type="entry name" value="Adenine nucleotide alpha hydrolases-like"/>
    <property type="match status" value="1"/>
</dbReference>
<evidence type="ECO:0000259" key="2">
    <source>
        <dbReference type="Pfam" id="PF00582"/>
    </source>
</evidence>
<proteinExistence type="inferred from homology"/>
<dbReference type="Gene3D" id="3.40.50.620">
    <property type="entry name" value="HUPs"/>
    <property type="match status" value="1"/>
</dbReference>
<dbReference type="PRINTS" id="PR01438">
    <property type="entry name" value="UNVRSLSTRESS"/>
</dbReference>
<organism evidence="3 4">
    <name type="scientific">Halonotius terrestris</name>
    <dbReference type="NCBI Taxonomy" id="2487750"/>
    <lineage>
        <taxon>Archaea</taxon>
        <taxon>Methanobacteriati</taxon>
        <taxon>Methanobacteriota</taxon>
        <taxon>Stenosarchaea group</taxon>
        <taxon>Halobacteria</taxon>
        <taxon>Halobacteriales</taxon>
        <taxon>Haloferacaceae</taxon>
        <taxon>Halonotius</taxon>
    </lineage>
</organism>
<dbReference type="OrthoDB" id="105697at2157"/>
<dbReference type="InterPro" id="IPR006015">
    <property type="entry name" value="Universal_stress_UspA"/>
</dbReference>
<dbReference type="PANTHER" id="PTHR46268">
    <property type="entry name" value="STRESS RESPONSE PROTEIN NHAX"/>
    <property type="match status" value="1"/>
</dbReference>
<comment type="caution">
    <text evidence="3">The sequence shown here is derived from an EMBL/GenBank/DDBJ whole genome shotgun (WGS) entry which is preliminary data.</text>
</comment>
<dbReference type="Proteomes" id="UP000705823">
    <property type="component" value="Unassembled WGS sequence"/>
</dbReference>
<evidence type="ECO:0000256" key="1">
    <source>
        <dbReference type="ARBA" id="ARBA00008791"/>
    </source>
</evidence>
<evidence type="ECO:0000313" key="4">
    <source>
        <dbReference type="Proteomes" id="UP000705823"/>
    </source>
</evidence>
<name>A0A8J8P9K0_9EURY</name>
<gene>
    <name evidence="3" type="ORF">EGH24_04565</name>
</gene>